<reference evidence="1" key="1">
    <citation type="submission" date="2016-10" db="EMBL/GenBank/DDBJ databases">
        <title>CRISPR-Cas defence system in Roseofilum reptotaenium: evidence of a bacteriophage-cyanobacterium arms race in the coral black band disease.</title>
        <authorList>
            <person name="Buerger P."/>
            <person name="Wood-Charlson E.M."/>
            <person name="Weynberg K.D."/>
            <person name="Willis B."/>
            <person name="Van Oppen M.J."/>
        </authorList>
    </citation>
    <scope>NUCLEOTIDE SEQUENCE [LARGE SCALE GENOMIC DNA]</scope>
    <source>
        <strain evidence="1">AO1-A</strain>
    </source>
</reference>
<name>A0A1L9QT51_9CYAN</name>
<comment type="caution">
    <text evidence="1">The sequence shown here is derived from an EMBL/GenBank/DDBJ whole genome shotgun (WGS) entry which is preliminary data.</text>
</comment>
<gene>
    <name evidence="1" type="ORF">BI308_09925</name>
</gene>
<protein>
    <submittedName>
        <fullName evidence="1">Uncharacterized protein</fullName>
    </submittedName>
</protein>
<proteinExistence type="predicted"/>
<evidence type="ECO:0000313" key="2">
    <source>
        <dbReference type="Proteomes" id="UP000183940"/>
    </source>
</evidence>
<evidence type="ECO:0000313" key="1">
    <source>
        <dbReference type="EMBL" id="OJJ25822.1"/>
    </source>
</evidence>
<sequence>MPRTTTRKPATTKQIRVPAELEHHVRAYLVYLKELEAVPPPVDFEAIGQLERRCNALESSVSFWERLSDIRQTLHTISHQINEKESME</sequence>
<accession>A0A1L9QT51</accession>
<dbReference type="STRING" id="1925591.BI308_09925"/>
<dbReference type="Proteomes" id="UP000183940">
    <property type="component" value="Unassembled WGS sequence"/>
</dbReference>
<dbReference type="AlphaFoldDB" id="A0A1L9QT51"/>
<keyword evidence="2" id="KW-1185">Reference proteome</keyword>
<organism evidence="1 2">
    <name type="scientific">Roseofilum reptotaenium AO1-A</name>
    <dbReference type="NCBI Taxonomy" id="1925591"/>
    <lineage>
        <taxon>Bacteria</taxon>
        <taxon>Bacillati</taxon>
        <taxon>Cyanobacteriota</taxon>
        <taxon>Cyanophyceae</taxon>
        <taxon>Desertifilales</taxon>
        <taxon>Desertifilaceae</taxon>
        <taxon>Roseofilum</taxon>
    </lineage>
</organism>
<dbReference type="EMBL" id="MLAW01000013">
    <property type="protein sequence ID" value="OJJ25822.1"/>
    <property type="molecule type" value="Genomic_DNA"/>
</dbReference>